<reference evidence="3" key="1">
    <citation type="submission" date="2016-06" db="UniProtKB">
        <authorList>
            <consortium name="WormBaseParasite"/>
        </authorList>
    </citation>
    <scope>IDENTIFICATION</scope>
</reference>
<name>A0A183H823_9BILA</name>
<evidence type="ECO:0000313" key="1">
    <source>
        <dbReference type="EMBL" id="VDO37245.1"/>
    </source>
</evidence>
<protein>
    <submittedName>
        <fullName evidence="3">Coiled-coil domain-containing protein 96</fullName>
    </submittedName>
</protein>
<reference evidence="1 2" key="2">
    <citation type="submission" date="2018-11" db="EMBL/GenBank/DDBJ databases">
        <authorList>
            <consortium name="Pathogen Informatics"/>
        </authorList>
    </citation>
    <scope>NUCLEOTIDE SEQUENCE [LARGE SCALE GENOMIC DNA]</scope>
</reference>
<dbReference type="EMBL" id="UZAJ01002504">
    <property type="protein sequence ID" value="VDO37245.1"/>
    <property type="molecule type" value="Genomic_DNA"/>
</dbReference>
<accession>A0A183H823</accession>
<dbReference type="Proteomes" id="UP000267606">
    <property type="component" value="Unassembled WGS sequence"/>
</dbReference>
<sequence>MKNSNIQWRGSLDELVEKAANFDGRIVYFKNTIVKSKRREQRISTKLAAFTKWINLLEEDLNRAESLDNAAEQEERFRNIYSICLSHQALVDKFLSLKLNPLHSNEVKIQCDRYYTLLHRIGSRNFPEKQALSIHLSDLHSPSTLSQLSLSSLSASETDEDEKHHADHVEMASCEGTSSAYALIQRVLQAKETPEIRLLLSDIDSELNVLADSLNRLNADYAQSLKPLSSAQTDLRKLKELNERRCQLDIACNDLLRKVSGDDLAVIRSFTLHLHSLEEPFMTFLGELQKEIDDEITLQANYEGIAKKLSQLSTDVDQRTRNAIQDVEYVQSDLNLLRTQCSQRRKYVENMLEDILPDAAPSNCSGRKKIMLMVSRTVKTIIQVVEDELRRSSSNKENDLLELKQKLQEVNICIADETDAVDETIPNNMHEQVTESAKKLAEKEQMRIMQSELAKLEEKI</sequence>
<dbReference type="STRING" id="387005.A0A183H823"/>
<dbReference type="WBParaSite" id="OFLC_0000363401-mRNA-1">
    <property type="protein sequence ID" value="OFLC_0000363401-mRNA-1"/>
    <property type="gene ID" value="OFLC_0000363401"/>
</dbReference>
<evidence type="ECO:0000313" key="2">
    <source>
        <dbReference type="Proteomes" id="UP000267606"/>
    </source>
</evidence>
<keyword evidence="2" id="KW-1185">Reference proteome</keyword>
<gene>
    <name evidence="1" type="ORF">OFLC_LOCUS3635</name>
</gene>
<organism evidence="3">
    <name type="scientific">Onchocerca flexuosa</name>
    <dbReference type="NCBI Taxonomy" id="387005"/>
    <lineage>
        <taxon>Eukaryota</taxon>
        <taxon>Metazoa</taxon>
        <taxon>Ecdysozoa</taxon>
        <taxon>Nematoda</taxon>
        <taxon>Chromadorea</taxon>
        <taxon>Rhabditida</taxon>
        <taxon>Spirurina</taxon>
        <taxon>Spiruromorpha</taxon>
        <taxon>Filarioidea</taxon>
        <taxon>Onchocercidae</taxon>
        <taxon>Onchocerca</taxon>
    </lineage>
</organism>
<dbReference type="AlphaFoldDB" id="A0A183H823"/>
<evidence type="ECO:0000313" key="3">
    <source>
        <dbReference type="WBParaSite" id="OFLC_0000363401-mRNA-1"/>
    </source>
</evidence>
<proteinExistence type="predicted"/>